<evidence type="ECO:0000313" key="1">
    <source>
        <dbReference type="EMBL" id="KAF3456049.1"/>
    </source>
</evidence>
<evidence type="ECO:0000313" key="2">
    <source>
        <dbReference type="Proteomes" id="UP000796880"/>
    </source>
</evidence>
<name>A0A8K0MS70_9ROSA</name>
<keyword evidence="2" id="KW-1185">Reference proteome</keyword>
<comment type="caution">
    <text evidence="1">The sequence shown here is derived from an EMBL/GenBank/DDBJ whole genome shotgun (WGS) entry which is preliminary data.</text>
</comment>
<dbReference type="AlphaFoldDB" id="A0A8K0MS70"/>
<organism evidence="1 2">
    <name type="scientific">Rhamnella rubrinervis</name>
    <dbReference type="NCBI Taxonomy" id="2594499"/>
    <lineage>
        <taxon>Eukaryota</taxon>
        <taxon>Viridiplantae</taxon>
        <taxon>Streptophyta</taxon>
        <taxon>Embryophyta</taxon>
        <taxon>Tracheophyta</taxon>
        <taxon>Spermatophyta</taxon>
        <taxon>Magnoliopsida</taxon>
        <taxon>eudicotyledons</taxon>
        <taxon>Gunneridae</taxon>
        <taxon>Pentapetalae</taxon>
        <taxon>rosids</taxon>
        <taxon>fabids</taxon>
        <taxon>Rosales</taxon>
        <taxon>Rhamnaceae</taxon>
        <taxon>rhamnoid group</taxon>
        <taxon>Rhamneae</taxon>
        <taxon>Rhamnella</taxon>
    </lineage>
</organism>
<reference evidence="1" key="1">
    <citation type="submission" date="2020-03" db="EMBL/GenBank/DDBJ databases">
        <title>A high-quality chromosome-level genome assembly of a woody plant with both climbing and erect habits, Rhamnella rubrinervis.</title>
        <authorList>
            <person name="Lu Z."/>
            <person name="Yang Y."/>
            <person name="Zhu X."/>
            <person name="Sun Y."/>
        </authorList>
    </citation>
    <scope>NUCLEOTIDE SEQUENCE</scope>
    <source>
        <strain evidence="1">BYM</strain>
        <tissue evidence="1">Leaf</tissue>
    </source>
</reference>
<dbReference type="Proteomes" id="UP000796880">
    <property type="component" value="Unassembled WGS sequence"/>
</dbReference>
<dbReference type="OrthoDB" id="1210003at2759"/>
<accession>A0A8K0MS70</accession>
<sequence length="209" mass="24257">MAAKTFIGIPTLVRIVARIFVLFHLLHINNKLSYHTLLGYFLLTSPSSSDDPSDTVRVSRVRGFGITWCEKPFRKTLNQLVFKTKEEALQNRPEEVKPEAWPILCEHFSSPEYIGPLMMVDEIFDTILPPRLGYIAEQRLKVPEERAKTIEGMNEELLKQVAELKVCQDQMEASLYERLWADIRHHYEDQGWSTSNSLPSFIHNNINRE</sequence>
<gene>
    <name evidence="1" type="ORF">FNV43_RR00692</name>
</gene>
<dbReference type="EMBL" id="VOIH02000001">
    <property type="protein sequence ID" value="KAF3456049.1"/>
    <property type="molecule type" value="Genomic_DNA"/>
</dbReference>
<protein>
    <submittedName>
        <fullName evidence="1">Uncharacterized protein</fullName>
    </submittedName>
</protein>
<proteinExistence type="predicted"/>